<proteinExistence type="predicted"/>
<accession>A0A9P5E478</accession>
<evidence type="ECO:0000313" key="1">
    <source>
        <dbReference type="EMBL" id="KAF4345055.1"/>
    </source>
</evidence>
<sequence length="218" mass="24782">MVYYALLKYLPAEPNYRYLIAAPDADTIDEWWREASAKFDQIKRLAPDFYTFNSGVNGWGMAPSFDKKVMYTLLNDRDGRVMSTISQPPRTDVVSGEAYYIRSKSNPELYWFAKEGLIYATKRGRTRFIFRIDVDRQNDANRTVIIGNDSITISAVGPSPRKYVGVDDNGQVTLTGRGARMYYGDLKKGFLAQGEIDNAGNAELYKSDGYGEEWELVK</sequence>
<name>A0A9P5E478_9HYPO</name>
<keyword evidence="2" id="KW-1185">Reference proteome</keyword>
<dbReference type="Proteomes" id="UP000730481">
    <property type="component" value="Unassembled WGS sequence"/>
</dbReference>
<protein>
    <submittedName>
        <fullName evidence="1">Uncharacterized protein</fullName>
    </submittedName>
</protein>
<dbReference type="EMBL" id="PVQB02000034">
    <property type="protein sequence ID" value="KAF4345055.1"/>
    <property type="molecule type" value="Genomic_DNA"/>
</dbReference>
<reference evidence="1" key="1">
    <citation type="journal article" date="2017" name="Mycologia">
        <title>Fusarium algeriense, sp. nov., a novel toxigenic crown rot pathogen of durum wheat from Algeria is nested in the Fusarium burgessii species complex.</title>
        <authorList>
            <person name="Laraba I."/>
            <person name="Keddad A."/>
            <person name="Boureghda H."/>
            <person name="Abdallah N."/>
            <person name="Vaughan M.M."/>
            <person name="Proctor R.H."/>
            <person name="Busman M."/>
            <person name="O'Donnell K."/>
        </authorList>
    </citation>
    <scope>NUCLEOTIDE SEQUENCE</scope>
    <source>
        <strain evidence="1">NRRL 25174</strain>
    </source>
</reference>
<dbReference type="OrthoDB" id="5364171at2759"/>
<dbReference type="AlphaFoldDB" id="A0A9P5E478"/>
<organism evidence="1 2">
    <name type="scientific">Fusarium beomiforme</name>
    <dbReference type="NCBI Taxonomy" id="44412"/>
    <lineage>
        <taxon>Eukaryota</taxon>
        <taxon>Fungi</taxon>
        <taxon>Dikarya</taxon>
        <taxon>Ascomycota</taxon>
        <taxon>Pezizomycotina</taxon>
        <taxon>Sordariomycetes</taxon>
        <taxon>Hypocreomycetidae</taxon>
        <taxon>Hypocreales</taxon>
        <taxon>Nectriaceae</taxon>
        <taxon>Fusarium</taxon>
        <taxon>Fusarium burgessii species complex</taxon>
    </lineage>
</organism>
<reference evidence="1" key="2">
    <citation type="submission" date="2020-02" db="EMBL/GenBank/DDBJ databases">
        <title>Identification and distribution of gene clusters putatively required for synthesis of sphingolipid metabolism inhibitors in phylogenetically diverse species of the filamentous fungus Fusarium.</title>
        <authorList>
            <person name="Kim H.-S."/>
            <person name="Busman M."/>
            <person name="Brown D.W."/>
            <person name="Divon H."/>
            <person name="Uhlig S."/>
            <person name="Proctor R.H."/>
        </authorList>
    </citation>
    <scope>NUCLEOTIDE SEQUENCE</scope>
    <source>
        <strain evidence="1">NRRL 25174</strain>
    </source>
</reference>
<gene>
    <name evidence="1" type="ORF">FBEOM_929</name>
</gene>
<comment type="caution">
    <text evidence="1">The sequence shown here is derived from an EMBL/GenBank/DDBJ whole genome shotgun (WGS) entry which is preliminary data.</text>
</comment>
<evidence type="ECO:0000313" key="2">
    <source>
        <dbReference type="Proteomes" id="UP000730481"/>
    </source>
</evidence>